<dbReference type="AlphaFoldDB" id="A0A8S9GQ12"/>
<comment type="caution">
    <text evidence="2">The sequence shown here is derived from an EMBL/GenBank/DDBJ whole genome shotgun (WGS) entry which is preliminary data.</text>
</comment>
<name>A0A8S9GQ12_BRACR</name>
<sequence length="201" mass="23040">MRRRILSRVNTCYPNNRSGSRTGPFLPPGSLSKPVTHDSFVMQRDIWDRVDTSNTSPDSCVINVKLGVVCDPIQSDSTAHDHSDALILPVSQVYPAYAETYKHQSRTSQIIWDPTLRAEYCCGRCSENYKKDFAASYLEMKARSCWSRVKNYFKELRSGWTDFKSSRSSIFYIRSRSRSPSCYGGNFPGQYSRDRPSARNF</sequence>
<accession>A0A8S9GQ12</accession>
<proteinExistence type="predicted"/>
<feature type="compositionally biased region" description="Basic and acidic residues" evidence="1">
    <location>
        <begin position="192"/>
        <end position="201"/>
    </location>
</feature>
<evidence type="ECO:0000256" key="1">
    <source>
        <dbReference type="SAM" id="MobiDB-lite"/>
    </source>
</evidence>
<gene>
    <name evidence="2" type="ORF">F2Q70_00021608</name>
</gene>
<protein>
    <submittedName>
        <fullName evidence="2">Uncharacterized protein</fullName>
    </submittedName>
</protein>
<organism evidence="2">
    <name type="scientific">Brassica cretica</name>
    <name type="common">Mustard</name>
    <dbReference type="NCBI Taxonomy" id="69181"/>
    <lineage>
        <taxon>Eukaryota</taxon>
        <taxon>Viridiplantae</taxon>
        <taxon>Streptophyta</taxon>
        <taxon>Embryophyta</taxon>
        <taxon>Tracheophyta</taxon>
        <taxon>Spermatophyta</taxon>
        <taxon>Magnoliopsida</taxon>
        <taxon>eudicotyledons</taxon>
        <taxon>Gunneridae</taxon>
        <taxon>Pentapetalae</taxon>
        <taxon>rosids</taxon>
        <taxon>malvids</taxon>
        <taxon>Brassicales</taxon>
        <taxon>Brassicaceae</taxon>
        <taxon>Brassiceae</taxon>
        <taxon>Brassica</taxon>
    </lineage>
</organism>
<feature type="region of interest" description="Disordered" evidence="1">
    <location>
        <begin position="177"/>
        <end position="201"/>
    </location>
</feature>
<dbReference type="EMBL" id="QGKY02001925">
    <property type="protein sequence ID" value="KAF2548601.1"/>
    <property type="molecule type" value="Genomic_DNA"/>
</dbReference>
<reference evidence="2" key="1">
    <citation type="submission" date="2019-12" db="EMBL/GenBank/DDBJ databases">
        <title>Genome sequencing and annotation of Brassica cretica.</title>
        <authorList>
            <person name="Studholme D.J."/>
            <person name="Sarris P.F."/>
        </authorList>
    </citation>
    <scope>NUCLEOTIDE SEQUENCE</scope>
    <source>
        <strain evidence="2">PFS-102/07</strain>
        <tissue evidence="2">Leaf</tissue>
    </source>
</reference>
<evidence type="ECO:0000313" key="2">
    <source>
        <dbReference type="EMBL" id="KAF2548601.1"/>
    </source>
</evidence>